<reference evidence="3 4" key="1">
    <citation type="submission" date="2020-08" db="EMBL/GenBank/DDBJ databases">
        <title>Genomic Encyclopedia of Type Strains, Phase IV (KMG-V): Genome sequencing to study the core and pangenomes of soil and plant-associated prokaryotes.</title>
        <authorList>
            <person name="Whitman W."/>
        </authorList>
    </citation>
    <scope>NUCLEOTIDE SEQUENCE [LARGE SCALE GENOMIC DNA]</scope>
    <source>
        <strain evidence="3 4">MP7CTX6</strain>
    </source>
</reference>
<evidence type="ECO:0000259" key="2">
    <source>
        <dbReference type="Pfam" id="PF00144"/>
    </source>
</evidence>
<feature type="domain" description="Beta-lactamase-related" evidence="2">
    <location>
        <begin position="79"/>
        <end position="348"/>
    </location>
</feature>
<dbReference type="SUPFAM" id="SSF56601">
    <property type="entry name" value="beta-lactamase/transpeptidase-like"/>
    <property type="match status" value="1"/>
</dbReference>
<proteinExistence type="predicted"/>
<dbReference type="InterPro" id="IPR001466">
    <property type="entry name" value="Beta-lactam-related"/>
</dbReference>
<dbReference type="RefSeq" id="WP_183869197.1">
    <property type="nucleotide sequence ID" value="NZ_JACHCF010000011.1"/>
</dbReference>
<sequence length="375" mass="42631">MNHNFPHSSKLYNITFILNQFHFHSYYFMSFPKLNYFFLLALTLQTISLFGQAQSLERAFPRLDSLLNVKNNKPFNGTIIIATDRKIAYERQHGSSVPGKKTPFNENNQFVIGSVSKQITAVLVLRELDKHNLNLKDPIKKYLPELTMSWADTVTIHQLLTHTHGITTLDKPLAYPAGSKFNYSTIGYQLLGKIVAKTSGKTFPELSNELFILCGMKNTFDPNLKKHQKLVNGYVEKEDGKLHLEKSPLEEFTPAATFISTARDLVLWNSAVHSGKLLSAATYKLMITPYATRQHVFLGKTDYGYGPTITNTDNLLQIGQTGYIPGFVSMDYYFPQTKTSIIMLQNTAWDLNDLSKTFSYQLQALKILKETLLHQ</sequence>
<dbReference type="EMBL" id="JACHCF010000011">
    <property type="protein sequence ID" value="MBB5623049.1"/>
    <property type="molecule type" value="Genomic_DNA"/>
</dbReference>
<gene>
    <name evidence="3" type="ORF">HDE69_004132</name>
</gene>
<dbReference type="InterPro" id="IPR012338">
    <property type="entry name" value="Beta-lactam/transpept-like"/>
</dbReference>
<keyword evidence="1" id="KW-0472">Membrane</keyword>
<comment type="caution">
    <text evidence="3">The sequence shown here is derived from an EMBL/GenBank/DDBJ whole genome shotgun (WGS) entry which is preliminary data.</text>
</comment>
<keyword evidence="1" id="KW-1133">Transmembrane helix</keyword>
<dbReference type="InterPro" id="IPR050491">
    <property type="entry name" value="AmpC-like"/>
</dbReference>
<dbReference type="PANTHER" id="PTHR46825">
    <property type="entry name" value="D-ALANYL-D-ALANINE-CARBOXYPEPTIDASE/ENDOPEPTIDASE AMPH"/>
    <property type="match status" value="1"/>
</dbReference>
<evidence type="ECO:0000313" key="3">
    <source>
        <dbReference type="EMBL" id="MBB5623049.1"/>
    </source>
</evidence>
<dbReference type="Pfam" id="PF00144">
    <property type="entry name" value="Beta-lactamase"/>
    <property type="match status" value="1"/>
</dbReference>
<organism evidence="3 4">
    <name type="scientific">Pedobacter cryoconitis</name>
    <dbReference type="NCBI Taxonomy" id="188932"/>
    <lineage>
        <taxon>Bacteria</taxon>
        <taxon>Pseudomonadati</taxon>
        <taxon>Bacteroidota</taxon>
        <taxon>Sphingobacteriia</taxon>
        <taxon>Sphingobacteriales</taxon>
        <taxon>Sphingobacteriaceae</taxon>
        <taxon>Pedobacter</taxon>
    </lineage>
</organism>
<accession>A0A7W9DLL8</accession>
<keyword evidence="1" id="KW-0812">Transmembrane</keyword>
<evidence type="ECO:0000256" key="1">
    <source>
        <dbReference type="SAM" id="Phobius"/>
    </source>
</evidence>
<dbReference type="Proteomes" id="UP000537718">
    <property type="component" value="Unassembled WGS sequence"/>
</dbReference>
<name>A0A7W9DLL8_9SPHI</name>
<feature type="transmembrane region" description="Helical" evidence="1">
    <location>
        <begin position="34"/>
        <end position="53"/>
    </location>
</feature>
<dbReference type="AlphaFoldDB" id="A0A7W9DLL8"/>
<evidence type="ECO:0000313" key="4">
    <source>
        <dbReference type="Proteomes" id="UP000537718"/>
    </source>
</evidence>
<dbReference type="PANTHER" id="PTHR46825:SF9">
    <property type="entry name" value="BETA-LACTAMASE-RELATED DOMAIN-CONTAINING PROTEIN"/>
    <property type="match status" value="1"/>
</dbReference>
<dbReference type="Gene3D" id="3.40.710.10">
    <property type="entry name" value="DD-peptidase/beta-lactamase superfamily"/>
    <property type="match status" value="1"/>
</dbReference>
<protein>
    <submittedName>
        <fullName evidence="3">CubicO group peptidase (Beta-lactamase class C family)</fullName>
    </submittedName>
</protein>